<gene>
    <name evidence="5" type="ORF">CHS0354_022650</name>
</gene>
<dbReference type="AlphaFoldDB" id="A0AAE0THK8"/>
<dbReference type="GO" id="GO:0006644">
    <property type="term" value="P:phospholipid metabolic process"/>
    <property type="evidence" value="ECO:0007669"/>
    <property type="project" value="InterPro"/>
</dbReference>
<dbReference type="InterPro" id="IPR036444">
    <property type="entry name" value="PLipase_A2_dom_sf"/>
</dbReference>
<keyword evidence="3" id="KW-0732">Signal</keyword>
<dbReference type="InterPro" id="IPR033113">
    <property type="entry name" value="PLA2_histidine"/>
</dbReference>
<protein>
    <recommendedName>
        <fullName evidence="4">Phospholipase A2-like central domain-containing protein</fullName>
    </recommendedName>
</protein>
<evidence type="ECO:0000256" key="3">
    <source>
        <dbReference type="SAM" id="SignalP"/>
    </source>
</evidence>
<evidence type="ECO:0000256" key="2">
    <source>
        <dbReference type="ARBA" id="ARBA00022525"/>
    </source>
</evidence>
<evidence type="ECO:0000313" key="6">
    <source>
        <dbReference type="Proteomes" id="UP001195483"/>
    </source>
</evidence>
<name>A0AAE0THK8_9BIVA</name>
<reference evidence="5" key="1">
    <citation type="journal article" date="2021" name="Genome Biol. Evol.">
        <title>A High-Quality Reference Genome for a Parasitic Bivalve with Doubly Uniparental Inheritance (Bivalvia: Unionida).</title>
        <authorList>
            <person name="Smith C.H."/>
        </authorList>
    </citation>
    <scope>NUCLEOTIDE SEQUENCE</scope>
    <source>
        <strain evidence="5">CHS0354</strain>
    </source>
</reference>
<dbReference type="GO" id="GO:0005576">
    <property type="term" value="C:extracellular region"/>
    <property type="evidence" value="ECO:0007669"/>
    <property type="project" value="UniProtKB-SubCell"/>
</dbReference>
<dbReference type="InterPro" id="IPR016090">
    <property type="entry name" value="PLA2-like_dom"/>
</dbReference>
<keyword evidence="6" id="KW-1185">Reference proteome</keyword>
<feature type="chain" id="PRO_5041928754" description="Phospholipase A2-like central domain-containing protein" evidence="3">
    <location>
        <begin position="24"/>
        <end position="207"/>
    </location>
</feature>
<comment type="subcellular location">
    <subcellularLocation>
        <location evidence="1">Secreted</location>
    </subcellularLocation>
</comment>
<proteinExistence type="predicted"/>
<dbReference type="GO" id="GO:0004623">
    <property type="term" value="F:phospholipase A2 activity"/>
    <property type="evidence" value="ECO:0007669"/>
    <property type="project" value="InterPro"/>
</dbReference>
<organism evidence="5 6">
    <name type="scientific">Potamilus streckersoni</name>
    <dbReference type="NCBI Taxonomy" id="2493646"/>
    <lineage>
        <taxon>Eukaryota</taxon>
        <taxon>Metazoa</taxon>
        <taxon>Spiralia</taxon>
        <taxon>Lophotrochozoa</taxon>
        <taxon>Mollusca</taxon>
        <taxon>Bivalvia</taxon>
        <taxon>Autobranchia</taxon>
        <taxon>Heteroconchia</taxon>
        <taxon>Palaeoheterodonta</taxon>
        <taxon>Unionida</taxon>
        <taxon>Unionoidea</taxon>
        <taxon>Unionidae</taxon>
        <taxon>Ambleminae</taxon>
        <taxon>Lampsilini</taxon>
        <taxon>Potamilus</taxon>
    </lineage>
</organism>
<dbReference type="PANTHER" id="PTHR12253">
    <property type="entry name" value="RH14732P"/>
    <property type="match status" value="1"/>
</dbReference>
<reference evidence="5" key="2">
    <citation type="journal article" date="2021" name="Genome Biol. Evol.">
        <title>Developing a high-quality reference genome for a parasitic bivalve with doubly uniparental inheritance (Bivalvia: Unionida).</title>
        <authorList>
            <person name="Smith C.H."/>
        </authorList>
    </citation>
    <scope>NUCLEOTIDE SEQUENCE</scope>
    <source>
        <strain evidence="5">CHS0354</strain>
        <tissue evidence="5">Mantle</tissue>
    </source>
</reference>
<dbReference type="PROSITE" id="PS00118">
    <property type="entry name" value="PA2_HIS"/>
    <property type="match status" value="1"/>
</dbReference>
<evidence type="ECO:0000313" key="5">
    <source>
        <dbReference type="EMBL" id="KAK3609788.1"/>
    </source>
</evidence>
<feature type="signal peptide" evidence="3">
    <location>
        <begin position="1"/>
        <end position="23"/>
    </location>
</feature>
<dbReference type="GO" id="GO:0050482">
    <property type="term" value="P:arachidonate secretion"/>
    <property type="evidence" value="ECO:0007669"/>
    <property type="project" value="InterPro"/>
</dbReference>
<accession>A0AAE0THK8</accession>
<dbReference type="Gene3D" id="1.20.90.10">
    <property type="entry name" value="Phospholipase A2 domain"/>
    <property type="match status" value="1"/>
</dbReference>
<keyword evidence="2" id="KW-0964">Secreted</keyword>
<dbReference type="EMBL" id="JAEAOA010001377">
    <property type="protein sequence ID" value="KAK3609788.1"/>
    <property type="molecule type" value="Genomic_DNA"/>
</dbReference>
<evidence type="ECO:0000259" key="4">
    <source>
        <dbReference type="Pfam" id="PF05826"/>
    </source>
</evidence>
<evidence type="ECO:0000256" key="1">
    <source>
        <dbReference type="ARBA" id="ARBA00004613"/>
    </source>
</evidence>
<sequence>MRFSFATGLLIAAISINTGNVECGIKRAEAFSSLLSESEDINPVEKRLFKPSWNEITKAFRGIYPGTKWCGIGNAARNDSDFGPSVQTDMCCKEHDGCDTYITAFGSGYNLTNYAPYTVSGCDCDDTFLQCMIGVATSETVPADDKNTAKNFGHLFFNIINPNCLKMDYPLVCVRKGWWGLRCKKYEEDRSKGKVWKLGKGPKFNPN</sequence>
<dbReference type="Proteomes" id="UP001195483">
    <property type="component" value="Unassembled WGS sequence"/>
</dbReference>
<dbReference type="SUPFAM" id="SSF48619">
    <property type="entry name" value="Phospholipase A2, PLA2"/>
    <property type="match status" value="1"/>
</dbReference>
<comment type="caution">
    <text evidence="5">The sequence shown here is derived from an EMBL/GenBank/DDBJ whole genome shotgun (WGS) entry which is preliminary data.</text>
</comment>
<feature type="domain" description="Phospholipase A2-like central" evidence="4">
    <location>
        <begin position="63"/>
        <end position="167"/>
    </location>
</feature>
<reference evidence="5" key="3">
    <citation type="submission" date="2023-05" db="EMBL/GenBank/DDBJ databases">
        <authorList>
            <person name="Smith C.H."/>
        </authorList>
    </citation>
    <scope>NUCLEOTIDE SEQUENCE</scope>
    <source>
        <strain evidence="5">CHS0354</strain>
        <tissue evidence="5">Mantle</tissue>
    </source>
</reference>
<dbReference type="Pfam" id="PF05826">
    <property type="entry name" value="Phospholip_A2_2"/>
    <property type="match status" value="1"/>
</dbReference>